<evidence type="ECO:0000256" key="8">
    <source>
        <dbReference type="SAM" id="SignalP"/>
    </source>
</evidence>
<feature type="domain" description="PpiC" evidence="9">
    <location>
        <begin position="152"/>
        <end position="266"/>
    </location>
</feature>
<dbReference type="OrthoDB" id="14196at2"/>
<feature type="region of interest" description="Disordered" evidence="7">
    <location>
        <begin position="327"/>
        <end position="376"/>
    </location>
</feature>
<keyword evidence="11" id="KW-1185">Reference proteome</keyword>
<keyword evidence="4 6" id="KW-0697">Rotamase</keyword>
<evidence type="ECO:0000256" key="6">
    <source>
        <dbReference type="PROSITE-ProRule" id="PRU00278"/>
    </source>
</evidence>
<evidence type="ECO:0000313" key="10">
    <source>
        <dbReference type="EMBL" id="CEA01103.1"/>
    </source>
</evidence>
<feature type="region of interest" description="Disordered" evidence="7">
    <location>
        <begin position="166"/>
        <end position="191"/>
    </location>
</feature>
<feature type="compositionally biased region" description="Acidic residues" evidence="7">
    <location>
        <begin position="166"/>
        <end position="181"/>
    </location>
</feature>
<name>A0A078M176_9STAP</name>
<sequence length="376" mass="41387">MKKKLAPFILGLGLVSLAACSNEGEENTESASNEEGDVEFGSVLATSDAGDITADDVLNQIGTNQVANQTFQLVLDKVLTDKYSEELSMDELNKEIEAEIEQYGGEDNFAMMLQQSQPGMTVDKYKSQRVSNTLNDLYFADYFEITDEEALDSVRKSSHILVSFAEEGEEGEEAAEGEEEPAMTKEEAKAHADDLKAQLDDGADFGELATEHSDDTGSAQNNGELGYVSKGQMVEEFETALFELEPGQISEPVESQFGYHIILNEEMSGEDTPKEEVNKIKSTLVNEKIKEDPSQALQAYRDLLEEYNVSFENEEIQSYIEETFLSADEALEKAQQEQEDAAAEEESEGAPTEENAEEDAAAEGEEESADTEEDAK</sequence>
<dbReference type="GO" id="GO:0003755">
    <property type="term" value="F:peptidyl-prolyl cis-trans isomerase activity"/>
    <property type="evidence" value="ECO:0007669"/>
    <property type="project" value="UniProtKB-KW"/>
</dbReference>
<dbReference type="Pfam" id="PF13616">
    <property type="entry name" value="Rotamase_3"/>
    <property type="match status" value="1"/>
</dbReference>
<feature type="compositionally biased region" description="Acidic residues" evidence="7">
    <location>
        <begin position="337"/>
        <end position="348"/>
    </location>
</feature>
<dbReference type="PROSITE" id="PS51257">
    <property type="entry name" value="PROKAR_LIPOPROTEIN"/>
    <property type="match status" value="1"/>
</dbReference>
<dbReference type="SUPFAM" id="SSF109998">
    <property type="entry name" value="Triger factor/SurA peptide-binding domain-like"/>
    <property type="match status" value="1"/>
</dbReference>
<dbReference type="SUPFAM" id="SSF54534">
    <property type="entry name" value="FKBP-like"/>
    <property type="match status" value="1"/>
</dbReference>
<evidence type="ECO:0000259" key="9">
    <source>
        <dbReference type="PROSITE" id="PS50198"/>
    </source>
</evidence>
<evidence type="ECO:0000256" key="1">
    <source>
        <dbReference type="ARBA" id="ARBA00000971"/>
    </source>
</evidence>
<evidence type="ECO:0000256" key="4">
    <source>
        <dbReference type="ARBA" id="ARBA00023110"/>
    </source>
</evidence>
<feature type="compositionally biased region" description="Basic and acidic residues" evidence="7">
    <location>
        <begin position="182"/>
        <end position="191"/>
    </location>
</feature>
<dbReference type="InterPro" id="IPR027304">
    <property type="entry name" value="Trigger_fact/SurA_dom_sf"/>
</dbReference>
<dbReference type="Proteomes" id="UP000044136">
    <property type="component" value="Unassembled WGS sequence"/>
</dbReference>
<dbReference type="PROSITE" id="PS50198">
    <property type="entry name" value="PPIC_PPIASE_2"/>
    <property type="match status" value="1"/>
</dbReference>
<reference evidence="10 11" key="1">
    <citation type="submission" date="2014-07" db="EMBL/GenBank/DDBJ databases">
        <authorList>
            <person name="Urmite Genomes Urmite Genomes"/>
        </authorList>
    </citation>
    <scope>NUCLEOTIDE SEQUENCE [LARGE SCALE GENOMIC DNA]</scope>
    <source>
        <strain evidence="10 11">13MG44_air</strain>
    </source>
</reference>
<dbReference type="RefSeq" id="WP_052108848.1">
    <property type="nucleotide sequence ID" value="NZ_CCSE01000001.1"/>
</dbReference>
<dbReference type="InterPro" id="IPR000297">
    <property type="entry name" value="PPIase_PpiC"/>
</dbReference>
<feature type="chain" id="PRO_5038980699" description="peptidylprolyl isomerase" evidence="8">
    <location>
        <begin position="19"/>
        <end position="376"/>
    </location>
</feature>
<gene>
    <name evidence="10" type="primary">prsA</name>
    <name evidence="10" type="ORF">BN1048_01235</name>
</gene>
<feature type="compositionally biased region" description="Acidic residues" evidence="7">
    <location>
        <begin position="354"/>
        <end position="376"/>
    </location>
</feature>
<dbReference type="HOGENOM" id="CLU_034646_6_2_9"/>
<proteinExistence type="predicted"/>
<keyword evidence="5 6" id="KW-0413">Isomerase</keyword>
<dbReference type="EC" id="5.2.1.8" evidence="2"/>
<evidence type="ECO:0000256" key="5">
    <source>
        <dbReference type="ARBA" id="ARBA00023235"/>
    </source>
</evidence>
<dbReference type="InterPro" id="IPR046357">
    <property type="entry name" value="PPIase_dom_sf"/>
</dbReference>
<evidence type="ECO:0000256" key="7">
    <source>
        <dbReference type="SAM" id="MobiDB-lite"/>
    </source>
</evidence>
<evidence type="ECO:0000313" key="11">
    <source>
        <dbReference type="Proteomes" id="UP000044136"/>
    </source>
</evidence>
<dbReference type="STRING" id="1461582.BN1048_01235"/>
<dbReference type="eggNOG" id="COG0760">
    <property type="taxonomic scope" value="Bacteria"/>
</dbReference>
<dbReference type="PANTHER" id="PTHR47245">
    <property type="entry name" value="PEPTIDYLPROLYL ISOMERASE"/>
    <property type="match status" value="1"/>
</dbReference>
<dbReference type="InterPro" id="IPR050245">
    <property type="entry name" value="PrsA_foldase"/>
</dbReference>
<dbReference type="PANTHER" id="PTHR47245:SF1">
    <property type="entry name" value="FOLDASE PROTEIN PRSA"/>
    <property type="match status" value="1"/>
</dbReference>
<organism evidence="10 11">
    <name type="scientific">Jeotgalicoccus saudimassiliensis</name>
    <dbReference type="NCBI Taxonomy" id="1461582"/>
    <lineage>
        <taxon>Bacteria</taxon>
        <taxon>Bacillati</taxon>
        <taxon>Bacillota</taxon>
        <taxon>Bacilli</taxon>
        <taxon>Bacillales</taxon>
        <taxon>Staphylococcaceae</taxon>
        <taxon>Jeotgalicoccus</taxon>
    </lineage>
</organism>
<accession>A0A078M176</accession>
<dbReference type="EMBL" id="CCSE01000001">
    <property type="protein sequence ID" value="CEA01103.1"/>
    <property type="molecule type" value="Genomic_DNA"/>
</dbReference>
<protein>
    <recommendedName>
        <fullName evidence="2">peptidylprolyl isomerase</fullName>
        <ecNumber evidence="2">5.2.1.8</ecNumber>
    </recommendedName>
</protein>
<keyword evidence="3 8" id="KW-0732">Signal</keyword>
<dbReference type="AlphaFoldDB" id="A0A078M176"/>
<evidence type="ECO:0000256" key="3">
    <source>
        <dbReference type="ARBA" id="ARBA00022729"/>
    </source>
</evidence>
<feature type="signal peptide" evidence="8">
    <location>
        <begin position="1"/>
        <end position="18"/>
    </location>
</feature>
<evidence type="ECO:0000256" key="2">
    <source>
        <dbReference type="ARBA" id="ARBA00013194"/>
    </source>
</evidence>
<comment type="catalytic activity">
    <reaction evidence="1">
        <text>[protein]-peptidylproline (omega=180) = [protein]-peptidylproline (omega=0)</text>
        <dbReference type="Rhea" id="RHEA:16237"/>
        <dbReference type="Rhea" id="RHEA-COMP:10747"/>
        <dbReference type="Rhea" id="RHEA-COMP:10748"/>
        <dbReference type="ChEBI" id="CHEBI:83833"/>
        <dbReference type="ChEBI" id="CHEBI:83834"/>
        <dbReference type="EC" id="5.2.1.8"/>
    </reaction>
</comment>
<dbReference type="Gene3D" id="3.10.50.40">
    <property type="match status" value="1"/>
</dbReference>